<accession>A0AAY4EGV1</accession>
<reference evidence="24 25" key="1">
    <citation type="submission" date="2020-06" db="EMBL/GenBank/DDBJ databases">
        <authorList>
            <consortium name="Wellcome Sanger Institute Data Sharing"/>
        </authorList>
    </citation>
    <scope>NUCLEOTIDE SEQUENCE [LARGE SCALE GENOMIC DNA]</scope>
</reference>
<comment type="catalytic activity">
    <reaction evidence="18">
        <text>prostaglandin A1 + NAD(+) = 15-oxo-prostaglandin A1 + NADH + H(+)</text>
        <dbReference type="Rhea" id="RHEA:41263"/>
        <dbReference type="ChEBI" id="CHEBI:15378"/>
        <dbReference type="ChEBI" id="CHEBI:57398"/>
        <dbReference type="ChEBI" id="CHEBI:57540"/>
        <dbReference type="ChEBI" id="CHEBI:57945"/>
        <dbReference type="ChEBI" id="CHEBI:85072"/>
    </reaction>
    <physiologicalReaction direction="left-to-right" evidence="18">
        <dbReference type="Rhea" id="RHEA:41264"/>
    </physiologicalReaction>
</comment>
<dbReference type="RefSeq" id="XP_028838421.1">
    <property type="nucleotide sequence ID" value="XM_028982588.1"/>
</dbReference>
<evidence type="ECO:0000256" key="3">
    <source>
        <dbReference type="ARBA" id="ARBA00023002"/>
    </source>
</evidence>
<dbReference type="GO" id="GO:0016404">
    <property type="term" value="F:15-hydroxyprostaglandin dehydrogenase (NAD+) activity"/>
    <property type="evidence" value="ECO:0007669"/>
    <property type="project" value="UniProtKB-EC"/>
</dbReference>
<evidence type="ECO:0000256" key="10">
    <source>
        <dbReference type="ARBA" id="ARBA00047325"/>
    </source>
</evidence>
<evidence type="ECO:0000256" key="23">
    <source>
        <dbReference type="RuleBase" id="RU000363"/>
    </source>
</evidence>
<evidence type="ECO:0000256" key="12">
    <source>
        <dbReference type="ARBA" id="ARBA00048008"/>
    </source>
</evidence>
<evidence type="ECO:0000256" key="1">
    <source>
        <dbReference type="ARBA" id="ARBA00006484"/>
    </source>
</evidence>
<evidence type="ECO:0000313" key="25">
    <source>
        <dbReference type="Proteomes" id="UP000694580"/>
    </source>
</evidence>
<dbReference type="PRINTS" id="PR00081">
    <property type="entry name" value="GDHRDH"/>
</dbReference>
<dbReference type="PANTHER" id="PTHR44229:SF5">
    <property type="entry name" value="15-HYDROXYPROSTAGLANDIN DEHYDROGENASE [NAD(+)]"/>
    <property type="match status" value="1"/>
</dbReference>
<protein>
    <recommendedName>
        <fullName evidence="6">15-hydroxyprostaglandin dehydrogenase [NAD(+)]</fullName>
        <ecNumber evidence="4">1.1.1.141</ecNumber>
        <ecNumber evidence="5">1.1.1.232</ecNumber>
    </recommendedName>
    <alternativeName>
        <fullName evidence="8">Eicosanoid/docosanoid dehydrogenase [NAD(+)]</fullName>
    </alternativeName>
    <alternativeName>
        <fullName evidence="7">Prostaglandin dehydrogenase 1</fullName>
    </alternativeName>
</protein>
<dbReference type="GO" id="GO:0047034">
    <property type="term" value="F:15-hydroxyicosatetraenoate dehydrogenase activity"/>
    <property type="evidence" value="ECO:0007669"/>
    <property type="project" value="UniProtKB-EC"/>
</dbReference>
<evidence type="ECO:0000256" key="7">
    <source>
        <dbReference type="ARBA" id="ARBA00041812"/>
    </source>
</evidence>
<evidence type="ECO:0000256" key="15">
    <source>
        <dbReference type="ARBA" id="ARBA00048170"/>
    </source>
</evidence>
<keyword evidence="3" id="KW-0560">Oxidoreductase</keyword>
<dbReference type="GeneTree" id="ENSGT00940000154593"/>
<evidence type="ECO:0000256" key="8">
    <source>
        <dbReference type="ARBA" id="ARBA00042026"/>
    </source>
</evidence>
<dbReference type="Pfam" id="PF00106">
    <property type="entry name" value="adh_short"/>
    <property type="match status" value="1"/>
</dbReference>
<evidence type="ECO:0000256" key="2">
    <source>
        <dbReference type="ARBA" id="ARBA00022501"/>
    </source>
</evidence>
<dbReference type="AlphaFoldDB" id="A0AAY4EGV1"/>
<evidence type="ECO:0000256" key="20">
    <source>
        <dbReference type="ARBA" id="ARBA00048921"/>
    </source>
</evidence>
<organism evidence="24 25">
    <name type="scientific">Denticeps clupeoides</name>
    <name type="common">denticle herring</name>
    <dbReference type="NCBI Taxonomy" id="299321"/>
    <lineage>
        <taxon>Eukaryota</taxon>
        <taxon>Metazoa</taxon>
        <taxon>Chordata</taxon>
        <taxon>Craniata</taxon>
        <taxon>Vertebrata</taxon>
        <taxon>Euteleostomi</taxon>
        <taxon>Actinopterygii</taxon>
        <taxon>Neopterygii</taxon>
        <taxon>Teleostei</taxon>
        <taxon>Clupei</taxon>
        <taxon>Clupeiformes</taxon>
        <taxon>Denticipitoidei</taxon>
        <taxon>Denticipitidae</taxon>
        <taxon>Denticeps</taxon>
    </lineage>
</organism>
<comment type="catalytic activity">
    <reaction evidence="14">
        <text>(11R)-hydroxy-(5Z,8Z,12E,14Z)-eicosatetraenoate + NAD(+) = 11-oxo-(5Z,8Z,12E,14Z)-eicosatetraenoate + NADH + H(+)</text>
        <dbReference type="Rhea" id="RHEA:48640"/>
        <dbReference type="ChEBI" id="CHEBI:15378"/>
        <dbReference type="ChEBI" id="CHEBI:57540"/>
        <dbReference type="ChEBI" id="CHEBI:57945"/>
        <dbReference type="ChEBI" id="CHEBI:78836"/>
        <dbReference type="ChEBI" id="CHEBI:90697"/>
    </reaction>
    <physiologicalReaction direction="left-to-right" evidence="14">
        <dbReference type="Rhea" id="RHEA:48641"/>
    </physiologicalReaction>
</comment>
<gene>
    <name evidence="24" type="primary">LOC114791969</name>
</gene>
<dbReference type="PRINTS" id="PR00080">
    <property type="entry name" value="SDRFAMILY"/>
</dbReference>
<comment type="function">
    <text evidence="9">Catalyzes the NAD-dependent dehydrogenation (oxidation) of a broad array of hydroxylated polyunsaturated fatty acids (mainly eicosanoids and docosanoids, including prostaglandins, lipoxins and resolvins), yielding their corresponding keto (oxo) metabolites. Decreases the levels of the pro-proliferative prostaglandins such as prostaglandin E2 (whose activity is increased in cancer because of an increase in the expression of cyclooxygenase 2) and generates oxo-fatty acid products that can profoundly influence cell function by abrogating pro-inflammatory cytokine expression. Converts resolvins E1, D1 and D2 to their oxo products, which represents a mode of resolvin inactivation. Resolvin E1 plays important roles during the resolution phase of acute inflammation, while resolvins D1 and D2 have a unique role in obesity-induced adipose inflammation.</text>
</comment>
<evidence type="ECO:0000256" key="11">
    <source>
        <dbReference type="ARBA" id="ARBA00047672"/>
    </source>
</evidence>
<dbReference type="Gene3D" id="3.40.50.720">
    <property type="entry name" value="NAD(P)-binding Rossmann-like Domain"/>
    <property type="match status" value="1"/>
</dbReference>
<comment type="catalytic activity">
    <reaction evidence="12">
        <text>14-hydroxy-(4Z,7Z,10Z,12E,16Z,19Z)-docosahexaenoate + NAD(+) = 14-oxo-(4Z,7Z,10Z,12E,16Z,19Z)-docosahexaenoate + NADH + H(+)</text>
        <dbReference type="Rhea" id="RHEA:48952"/>
        <dbReference type="ChEBI" id="CHEBI:15378"/>
        <dbReference type="ChEBI" id="CHEBI:57540"/>
        <dbReference type="ChEBI" id="CHEBI:57945"/>
        <dbReference type="ChEBI" id="CHEBI:90866"/>
        <dbReference type="ChEBI" id="CHEBI:90867"/>
    </reaction>
    <physiologicalReaction direction="left-to-right" evidence="12">
        <dbReference type="Rhea" id="RHEA:48953"/>
    </physiologicalReaction>
</comment>
<comment type="catalytic activity">
    <reaction evidence="11">
        <text>resolvin D1 + NAD(+) = 8-oxoresolvin D1 + NADH + H(+)</text>
        <dbReference type="Rhea" id="RHEA:50124"/>
        <dbReference type="ChEBI" id="CHEBI:15378"/>
        <dbReference type="ChEBI" id="CHEBI:57540"/>
        <dbReference type="ChEBI" id="CHEBI:57945"/>
        <dbReference type="ChEBI" id="CHEBI:132079"/>
        <dbReference type="ChEBI" id="CHEBI:132080"/>
    </reaction>
    <physiologicalReaction direction="left-to-right" evidence="11">
        <dbReference type="Rhea" id="RHEA:50125"/>
    </physiologicalReaction>
</comment>
<evidence type="ECO:0000313" key="24">
    <source>
        <dbReference type="Ensembl" id="ENSDCDP00010056673.1"/>
    </source>
</evidence>
<dbReference type="InterPro" id="IPR036291">
    <property type="entry name" value="NAD(P)-bd_dom_sf"/>
</dbReference>
<comment type="catalytic activity">
    <reaction evidence="15">
        <text>resolvin D1 + NAD(+) = 17-oxoresolvin D1 + NADH + H(+)</text>
        <dbReference type="Rhea" id="RHEA:50128"/>
        <dbReference type="ChEBI" id="CHEBI:15378"/>
        <dbReference type="ChEBI" id="CHEBI:57540"/>
        <dbReference type="ChEBI" id="CHEBI:57945"/>
        <dbReference type="ChEBI" id="CHEBI:132079"/>
        <dbReference type="ChEBI" id="CHEBI:132081"/>
    </reaction>
    <physiologicalReaction direction="left-to-right" evidence="15">
        <dbReference type="Rhea" id="RHEA:50129"/>
    </physiologicalReaction>
</comment>
<reference evidence="24" key="3">
    <citation type="submission" date="2025-09" db="UniProtKB">
        <authorList>
            <consortium name="Ensembl"/>
        </authorList>
    </citation>
    <scope>IDENTIFICATION</scope>
</reference>
<evidence type="ECO:0000256" key="5">
    <source>
        <dbReference type="ARBA" id="ARBA00039060"/>
    </source>
</evidence>
<comment type="catalytic activity">
    <reaction evidence="20">
        <text>resolvin D2 + NAD(+) = 16-oxoresolvin D2 + NADH + H(+)</text>
        <dbReference type="Rhea" id="RHEA:53588"/>
        <dbReference type="ChEBI" id="CHEBI:15378"/>
        <dbReference type="ChEBI" id="CHEBI:57540"/>
        <dbReference type="ChEBI" id="CHEBI:57945"/>
        <dbReference type="ChEBI" id="CHEBI:133367"/>
        <dbReference type="ChEBI" id="CHEBI:137498"/>
    </reaction>
    <physiologicalReaction direction="left-to-right" evidence="20">
        <dbReference type="Rhea" id="RHEA:53589"/>
    </physiologicalReaction>
</comment>
<dbReference type="GO" id="GO:0005737">
    <property type="term" value="C:cytoplasm"/>
    <property type="evidence" value="ECO:0007669"/>
    <property type="project" value="TreeGrafter"/>
</dbReference>
<dbReference type="GeneID" id="114791969"/>
<evidence type="ECO:0000256" key="17">
    <source>
        <dbReference type="ARBA" id="ARBA00048535"/>
    </source>
</evidence>
<dbReference type="RefSeq" id="XP_028838422.1">
    <property type="nucleotide sequence ID" value="XM_028982589.1"/>
</dbReference>
<dbReference type="EC" id="1.1.1.232" evidence="5"/>
<comment type="catalytic activity">
    <reaction evidence="17">
        <text>lipoxin A4 + NAD(+) = 15-oxo-(5S,6R)-dihydroxy-(7E,9E,11Z,13E)-eicosatetraenoate + NADH + H(+)</text>
        <dbReference type="Rhea" id="RHEA:41572"/>
        <dbReference type="ChEBI" id="CHEBI:15378"/>
        <dbReference type="ChEBI" id="CHEBI:57540"/>
        <dbReference type="ChEBI" id="CHEBI:57945"/>
        <dbReference type="ChEBI" id="CHEBI:67026"/>
        <dbReference type="ChEBI" id="CHEBI:78311"/>
    </reaction>
    <physiologicalReaction direction="left-to-right" evidence="17">
        <dbReference type="Rhea" id="RHEA:41573"/>
    </physiologicalReaction>
</comment>
<dbReference type="InterPro" id="IPR002347">
    <property type="entry name" value="SDR_fam"/>
</dbReference>
<reference evidence="24" key="2">
    <citation type="submission" date="2025-08" db="UniProtKB">
        <authorList>
            <consortium name="Ensembl"/>
        </authorList>
    </citation>
    <scope>IDENTIFICATION</scope>
</reference>
<evidence type="ECO:0000256" key="19">
    <source>
        <dbReference type="ARBA" id="ARBA00048739"/>
    </source>
</evidence>
<comment type="catalytic activity">
    <reaction evidence="16">
        <text>resolvin D2 + NAD(+) = 7-oxoresolvin D2 + NADH + H(+)</text>
        <dbReference type="Rhea" id="RHEA:53584"/>
        <dbReference type="ChEBI" id="CHEBI:15378"/>
        <dbReference type="ChEBI" id="CHEBI:57540"/>
        <dbReference type="ChEBI" id="CHEBI:57945"/>
        <dbReference type="ChEBI" id="CHEBI:133367"/>
        <dbReference type="ChEBI" id="CHEBI:137497"/>
    </reaction>
    <physiologicalReaction direction="left-to-right" evidence="16">
        <dbReference type="Rhea" id="RHEA:53585"/>
    </physiologicalReaction>
</comment>
<keyword evidence="25" id="KW-1185">Reference proteome</keyword>
<dbReference type="GO" id="GO:0006693">
    <property type="term" value="P:prostaglandin metabolic process"/>
    <property type="evidence" value="ECO:0007669"/>
    <property type="project" value="UniProtKB-KW"/>
</dbReference>
<evidence type="ECO:0000256" key="21">
    <source>
        <dbReference type="ARBA" id="ARBA00049151"/>
    </source>
</evidence>
<evidence type="ECO:0000256" key="6">
    <source>
        <dbReference type="ARBA" id="ARBA00040276"/>
    </source>
</evidence>
<comment type="catalytic activity">
    <reaction evidence="22">
        <text>resolvin E1 + NAD(+) = 18-oxo-resolvin E1 + NADH + H(+)</text>
        <dbReference type="Rhea" id="RHEA:49244"/>
        <dbReference type="ChEBI" id="CHEBI:15378"/>
        <dbReference type="ChEBI" id="CHEBI:57540"/>
        <dbReference type="ChEBI" id="CHEBI:57945"/>
        <dbReference type="ChEBI" id="CHEBI:91000"/>
        <dbReference type="ChEBI" id="CHEBI:91001"/>
    </reaction>
    <physiologicalReaction direction="left-to-right" evidence="22">
        <dbReference type="Rhea" id="RHEA:49245"/>
    </physiologicalReaction>
</comment>
<evidence type="ECO:0000256" key="14">
    <source>
        <dbReference type="ARBA" id="ARBA00048144"/>
    </source>
</evidence>
<dbReference type="FunFam" id="3.40.50.720:FF:000149">
    <property type="entry name" value="15-hydroxyprostaglandin dehydrogenase [NAD(+)]"/>
    <property type="match status" value="1"/>
</dbReference>
<comment type="catalytic activity">
    <reaction evidence="19">
        <text>prostaglandin E2 + NAD(+) = 15-oxoprostaglandin E2 + NADH + H(+)</text>
        <dbReference type="Rhea" id="RHEA:11876"/>
        <dbReference type="ChEBI" id="CHEBI:15378"/>
        <dbReference type="ChEBI" id="CHEBI:57400"/>
        <dbReference type="ChEBI" id="CHEBI:57540"/>
        <dbReference type="ChEBI" id="CHEBI:57945"/>
        <dbReference type="ChEBI" id="CHEBI:606564"/>
        <dbReference type="EC" id="1.1.1.141"/>
    </reaction>
    <physiologicalReaction direction="left-to-right" evidence="19">
        <dbReference type="Rhea" id="RHEA:11877"/>
    </physiologicalReaction>
</comment>
<dbReference type="PROSITE" id="PS00061">
    <property type="entry name" value="ADH_SHORT"/>
    <property type="match status" value="1"/>
</dbReference>
<comment type="catalytic activity">
    <reaction evidence="10">
        <text>prostaglandin E1 + NAD(+) = 15-oxoprostaglandin E1 + NADH + H(+)</text>
        <dbReference type="Rhea" id="RHEA:16477"/>
        <dbReference type="ChEBI" id="CHEBI:15378"/>
        <dbReference type="ChEBI" id="CHEBI:57397"/>
        <dbReference type="ChEBI" id="CHEBI:57401"/>
        <dbReference type="ChEBI" id="CHEBI:57540"/>
        <dbReference type="ChEBI" id="CHEBI:57945"/>
    </reaction>
    <physiologicalReaction direction="left-to-right" evidence="10">
        <dbReference type="Rhea" id="RHEA:16478"/>
    </physiologicalReaction>
</comment>
<dbReference type="Ensembl" id="ENSDCDT00010067323.1">
    <property type="protein sequence ID" value="ENSDCDP00010056673.1"/>
    <property type="gene ID" value="ENSDCDG00010032266.1"/>
</dbReference>
<keyword evidence="2" id="KW-0644">Prostaglandin metabolism</keyword>
<dbReference type="CDD" id="cd05323">
    <property type="entry name" value="ADH_SDR_c_like"/>
    <property type="match status" value="1"/>
</dbReference>
<dbReference type="Proteomes" id="UP000694580">
    <property type="component" value="Chromosome 6"/>
</dbReference>
<evidence type="ECO:0000256" key="22">
    <source>
        <dbReference type="ARBA" id="ARBA00049188"/>
    </source>
</evidence>
<dbReference type="InterPro" id="IPR020904">
    <property type="entry name" value="Sc_DH/Rdtase_CS"/>
</dbReference>
<name>A0AAY4EGV1_9TELE</name>
<comment type="catalytic activity">
    <reaction evidence="13">
        <text>15-oxo-(5S,6R)-dihydroxy-(7E,9E,11Z)-eicosatrienoate + NADH + H(+) = (5S,6R,15S)-trihydroxy-(7E,9E,11Z)-eicosatrienoate + NAD(+)</text>
        <dbReference type="Rhea" id="RHEA:41596"/>
        <dbReference type="ChEBI" id="CHEBI:15378"/>
        <dbReference type="ChEBI" id="CHEBI:57540"/>
        <dbReference type="ChEBI" id="CHEBI:57945"/>
        <dbReference type="ChEBI" id="CHEBI:78325"/>
        <dbReference type="ChEBI" id="CHEBI:78329"/>
    </reaction>
    <physiologicalReaction direction="left-to-right" evidence="13">
        <dbReference type="Rhea" id="RHEA:41597"/>
    </physiologicalReaction>
</comment>
<evidence type="ECO:0000256" key="9">
    <source>
        <dbReference type="ARBA" id="ARBA00045705"/>
    </source>
</evidence>
<keyword evidence="2" id="KW-0443">Lipid metabolism</keyword>
<evidence type="ECO:0000256" key="13">
    <source>
        <dbReference type="ARBA" id="ARBA00048140"/>
    </source>
</evidence>
<comment type="similarity">
    <text evidence="1 23">Belongs to the short-chain dehydrogenases/reductases (SDR) family.</text>
</comment>
<dbReference type="SUPFAM" id="SSF51735">
    <property type="entry name" value="NAD(P)-binding Rossmann-fold domains"/>
    <property type="match status" value="1"/>
</dbReference>
<comment type="catalytic activity">
    <reaction evidence="21">
        <text>(15S)-hydroxy-(5Z,8Z,11Z,13E)-eicosatetraenoate + NAD(+) = 15-oxo-(5Z,8Z,11Z,13E)-eicosatetraenoate + NADH + H(+)</text>
        <dbReference type="Rhea" id="RHEA:23260"/>
        <dbReference type="ChEBI" id="CHEBI:15378"/>
        <dbReference type="ChEBI" id="CHEBI:57409"/>
        <dbReference type="ChEBI" id="CHEBI:57410"/>
        <dbReference type="ChEBI" id="CHEBI:57540"/>
        <dbReference type="ChEBI" id="CHEBI:57945"/>
        <dbReference type="EC" id="1.1.1.232"/>
    </reaction>
    <physiologicalReaction direction="left-to-right" evidence="21">
        <dbReference type="Rhea" id="RHEA:23261"/>
    </physiologicalReaction>
</comment>
<evidence type="ECO:0000256" key="4">
    <source>
        <dbReference type="ARBA" id="ARBA00038968"/>
    </source>
</evidence>
<proteinExistence type="inferred from homology"/>
<evidence type="ECO:0000256" key="18">
    <source>
        <dbReference type="ARBA" id="ARBA00048611"/>
    </source>
</evidence>
<evidence type="ECO:0000256" key="16">
    <source>
        <dbReference type="ARBA" id="ARBA00048393"/>
    </source>
</evidence>
<dbReference type="EC" id="1.1.1.141" evidence="4"/>
<dbReference type="PANTHER" id="PTHR44229">
    <property type="entry name" value="15-HYDROXYPROSTAGLANDIN DEHYDROGENASE [NAD(+)]"/>
    <property type="match status" value="1"/>
</dbReference>
<keyword evidence="2" id="KW-0276">Fatty acid metabolism</keyword>
<sequence length="266" mass="28311">MALDGKVAVVTGAARGLGKAITEILLKNGAKVAFLDVSEKEGKAAKATFDAEFGAGRTLFLACDVSSEQSLKDVFQKTVQRFGRLDILCNNAATVDEVNWETTIEVNLKGVVRGTYMALEHMKKQNGGRGGVIINVASILGLTELSSIPIYTASKHGVVGFSRAMAEASAAAGYGVRICILCPTLVRTDMLNTLQNKDKLGEYITLKHVAEDRIQSGGMMEPSDVAMACLQMLLDDSKNGAALIVSATGSAYTKFPTVEELHHTPL</sequence>